<dbReference type="PANTHER" id="PTHR43382">
    <property type="entry name" value="PROLYL-TRNA SYNTHETASE"/>
    <property type="match status" value="1"/>
</dbReference>
<evidence type="ECO:0000256" key="5">
    <source>
        <dbReference type="SAM" id="MobiDB-lite"/>
    </source>
</evidence>
<evidence type="ECO:0000256" key="4">
    <source>
        <dbReference type="ARBA" id="ARBA00023146"/>
    </source>
</evidence>
<reference evidence="7" key="1">
    <citation type="submission" date="2013-08" db="EMBL/GenBank/DDBJ databases">
        <authorList>
            <person name="Mendez C."/>
            <person name="Richter M."/>
            <person name="Ferrer M."/>
            <person name="Sanchez J."/>
        </authorList>
    </citation>
    <scope>NUCLEOTIDE SEQUENCE</scope>
</reference>
<keyword evidence="4 7" id="KW-0030">Aminoacyl-tRNA synthetase</keyword>
<dbReference type="InterPro" id="IPR045864">
    <property type="entry name" value="aa-tRNA-synth_II/BPL/LPL"/>
</dbReference>
<sequence>VRVREIHFFEEHTCQVDEAAAGARVEANLATFDAIARALALPYIALRRPEWDKFPGAYYSIGLDIPLGGARTLQIGTVHHYRENFSRPYGIDYEDPQGVQRPVHQTTFGLSERLLGAVVAVHGDRNGVVFPSAIAPYQVILVPILGGSGASTVTSTAAEIRDRLTRPGSGSGSTTATNGPGRSTTGGSSRGP</sequence>
<dbReference type="GO" id="GO:0006433">
    <property type="term" value="P:prolyl-tRNA aminoacylation"/>
    <property type="evidence" value="ECO:0007669"/>
    <property type="project" value="InterPro"/>
</dbReference>
<dbReference type="Gene3D" id="3.30.930.10">
    <property type="entry name" value="Bira Bifunctional Protein, Domain 2"/>
    <property type="match status" value="1"/>
</dbReference>
<dbReference type="GO" id="GO:0004827">
    <property type="term" value="F:proline-tRNA ligase activity"/>
    <property type="evidence" value="ECO:0007669"/>
    <property type="project" value="InterPro"/>
</dbReference>
<name>T1C3E6_9ZZZZ</name>
<dbReference type="GO" id="GO:0005737">
    <property type="term" value="C:cytoplasm"/>
    <property type="evidence" value="ECO:0007669"/>
    <property type="project" value="InterPro"/>
</dbReference>
<dbReference type="AlphaFoldDB" id="T1C3E6"/>
<evidence type="ECO:0000256" key="1">
    <source>
        <dbReference type="ARBA" id="ARBA00022598"/>
    </source>
</evidence>
<dbReference type="InterPro" id="IPR004499">
    <property type="entry name" value="Pro-tRNA-ligase_IIa_arc-type"/>
</dbReference>
<protein>
    <submittedName>
        <fullName evidence="7">Prolyl-tRNA synthetase</fullName>
    </submittedName>
</protein>
<dbReference type="EMBL" id="AUZX01002459">
    <property type="protein sequence ID" value="EQD76522.1"/>
    <property type="molecule type" value="Genomic_DNA"/>
</dbReference>
<evidence type="ECO:0000313" key="7">
    <source>
        <dbReference type="EMBL" id="EQD76522.1"/>
    </source>
</evidence>
<feature type="non-terminal residue" evidence="7">
    <location>
        <position position="1"/>
    </location>
</feature>
<evidence type="ECO:0000256" key="3">
    <source>
        <dbReference type="ARBA" id="ARBA00022840"/>
    </source>
</evidence>
<keyword evidence="2" id="KW-0547">Nucleotide-binding</keyword>
<organism evidence="7">
    <name type="scientific">mine drainage metagenome</name>
    <dbReference type="NCBI Taxonomy" id="410659"/>
    <lineage>
        <taxon>unclassified sequences</taxon>
        <taxon>metagenomes</taxon>
        <taxon>ecological metagenomes</taxon>
    </lineage>
</organism>
<dbReference type="Pfam" id="PF00587">
    <property type="entry name" value="tRNA-synt_2b"/>
    <property type="match status" value="1"/>
</dbReference>
<dbReference type="GO" id="GO:0017101">
    <property type="term" value="C:aminoacyl-tRNA synthetase multienzyme complex"/>
    <property type="evidence" value="ECO:0007669"/>
    <property type="project" value="TreeGrafter"/>
</dbReference>
<evidence type="ECO:0000259" key="6">
    <source>
        <dbReference type="PROSITE" id="PS50862"/>
    </source>
</evidence>
<gene>
    <name evidence="7" type="ORF">B1A_03340</name>
</gene>
<keyword evidence="1" id="KW-0436">Ligase</keyword>
<dbReference type="PROSITE" id="PS50862">
    <property type="entry name" value="AA_TRNA_LIGASE_II"/>
    <property type="match status" value="1"/>
</dbReference>
<dbReference type="InterPro" id="IPR006195">
    <property type="entry name" value="aa-tRNA-synth_II"/>
</dbReference>
<dbReference type="PANTHER" id="PTHR43382:SF2">
    <property type="entry name" value="BIFUNCTIONAL GLUTAMATE_PROLINE--TRNA LIGASE"/>
    <property type="match status" value="1"/>
</dbReference>
<dbReference type="GO" id="GO:0005524">
    <property type="term" value="F:ATP binding"/>
    <property type="evidence" value="ECO:0007669"/>
    <property type="project" value="UniProtKB-KW"/>
</dbReference>
<accession>T1C3E6</accession>
<evidence type="ECO:0000256" key="2">
    <source>
        <dbReference type="ARBA" id="ARBA00022741"/>
    </source>
</evidence>
<reference evidence="7" key="2">
    <citation type="journal article" date="2014" name="ISME J.">
        <title>Microbial stratification in low pH oxic and suboxic macroscopic growths along an acid mine drainage.</title>
        <authorList>
            <person name="Mendez-Garcia C."/>
            <person name="Mesa V."/>
            <person name="Sprenger R.R."/>
            <person name="Richter M."/>
            <person name="Diez M.S."/>
            <person name="Solano J."/>
            <person name="Bargiela R."/>
            <person name="Golyshina O.V."/>
            <person name="Manteca A."/>
            <person name="Ramos J.L."/>
            <person name="Gallego J.R."/>
            <person name="Llorente I."/>
            <person name="Martins Dos Santos V.A."/>
            <person name="Jensen O.N."/>
            <person name="Pelaez A.I."/>
            <person name="Sanchez J."/>
            <person name="Ferrer M."/>
        </authorList>
    </citation>
    <scope>NUCLEOTIDE SEQUENCE</scope>
</reference>
<comment type="caution">
    <text evidence="7">The sequence shown here is derived from an EMBL/GenBank/DDBJ whole genome shotgun (WGS) entry which is preliminary data.</text>
</comment>
<feature type="domain" description="Aminoacyl-transfer RNA synthetases class-II family profile" evidence="6">
    <location>
        <begin position="1"/>
        <end position="131"/>
    </location>
</feature>
<proteinExistence type="predicted"/>
<feature type="region of interest" description="Disordered" evidence="5">
    <location>
        <begin position="161"/>
        <end position="192"/>
    </location>
</feature>
<dbReference type="InterPro" id="IPR002314">
    <property type="entry name" value="aa-tRNA-synt_IIb"/>
</dbReference>
<keyword evidence="3" id="KW-0067">ATP-binding</keyword>
<feature type="non-terminal residue" evidence="7">
    <location>
        <position position="192"/>
    </location>
</feature>
<dbReference type="SUPFAM" id="SSF55681">
    <property type="entry name" value="Class II aaRS and biotin synthetases"/>
    <property type="match status" value="1"/>
</dbReference>
<feature type="compositionally biased region" description="Low complexity" evidence="5">
    <location>
        <begin position="172"/>
        <end position="192"/>
    </location>
</feature>